<name>A0A6J4QTF2_9ACTN</name>
<organism evidence="2">
    <name type="scientific">uncultured Rubrobacteraceae bacterium</name>
    <dbReference type="NCBI Taxonomy" id="349277"/>
    <lineage>
        <taxon>Bacteria</taxon>
        <taxon>Bacillati</taxon>
        <taxon>Actinomycetota</taxon>
        <taxon>Rubrobacteria</taxon>
        <taxon>Rubrobacterales</taxon>
        <taxon>Rubrobacteraceae</taxon>
        <taxon>environmental samples</taxon>
    </lineage>
</organism>
<feature type="region of interest" description="Disordered" evidence="1">
    <location>
        <begin position="1"/>
        <end position="21"/>
    </location>
</feature>
<proteinExistence type="predicted"/>
<gene>
    <name evidence="2" type="ORF">AVDCRST_MAG28-1165</name>
</gene>
<feature type="non-terminal residue" evidence="2">
    <location>
        <position position="1"/>
    </location>
</feature>
<dbReference type="AlphaFoldDB" id="A0A6J4QTF2"/>
<feature type="non-terminal residue" evidence="2">
    <location>
        <position position="46"/>
    </location>
</feature>
<accession>A0A6J4QTF2</accession>
<evidence type="ECO:0000256" key="1">
    <source>
        <dbReference type="SAM" id="MobiDB-lite"/>
    </source>
</evidence>
<evidence type="ECO:0000313" key="2">
    <source>
        <dbReference type="EMBL" id="CAA9448991.1"/>
    </source>
</evidence>
<sequence length="46" mass="5083">ARNRSPSPQRRAPANPTAGYQDSLAEVRDDLEVLQALHVCKVHDSL</sequence>
<protein>
    <submittedName>
        <fullName evidence="2">Uncharacterized protein</fullName>
    </submittedName>
</protein>
<reference evidence="2" key="1">
    <citation type="submission" date="2020-02" db="EMBL/GenBank/DDBJ databases">
        <authorList>
            <person name="Meier V. D."/>
        </authorList>
    </citation>
    <scope>NUCLEOTIDE SEQUENCE</scope>
    <source>
        <strain evidence="2">AVDCRST_MAG28</strain>
    </source>
</reference>
<dbReference type="EMBL" id="CADCVE010000026">
    <property type="protein sequence ID" value="CAA9448991.1"/>
    <property type="molecule type" value="Genomic_DNA"/>
</dbReference>